<gene>
    <name evidence="1" type="ORF">LCGC14_3047960</name>
</gene>
<feature type="non-terminal residue" evidence="1">
    <location>
        <position position="42"/>
    </location>
</feature>
<protein>
    <submittedName>
        <fullName evidence="1">Uncharacterized protein</fullName>
    </submittedName>
</protein>
<sequence>MPICVFDIYNDGTAQVPEDDGLTGPGRYRWWHYDLSDPALEP</sequence>
<dbReference type="EMBL" id="LAZR01064152">
    <property type="protein sequence ID" value="KKK58088.1"/>
    <property type="molecule type" value="Genomic_DNA"/>
</dbReference>
<name>A0A0F8WN11_9ZZZZ</name>
<comment type="caution">
    <text evidence="1">The sequence shown here is derived from an EMBL/GenBank/DDBJ whole genome shotgun (WGS) entry which is preliminary data.</text>
</comment>
<proteinExistence type="predicted"/>
<organism evidence="1">
    <name type="scientific">marine sediment metagenome</name>
    <dbReference type="NCBI Taxonomy" id="412755"/>
    <lineage>
        <taxon>unclassified sequences</taxon>
        <taxon>metagenomes</taxon>
        <taxon>ecological metagenomes</taxon>
    </lineage>
</organism>
<dbReference type="AlphaFoldDB" id="A0A0F8WN11"/>
<reference evidence="1" key="1">
    <citation type="journal article" date="2015" name="Nature">
        <title>Complex archaea that bridge the gap between prokaryotes and eukaryotes.</title>
        <authorList>
            <person name="Spang A."/>
            <person name="Saw J.H."/>
            <person name="Jorgensen S.L."/>
            <person name="Zaremba-Niedzwiedzka K."/>
            <person name="Martijn J."/>
            <person name="Lind A.E."/>
            <person name="van Eijk R."/>
            <person name="Schleper C."/>
            <person name="Guy L."/>
            <person name="Ettema T.J."/>
        </authorList>
    </citation>
    <scope>NUCLEOTIDE SEQUENCE</scope>
</reference>
<accession>A0A0F8WN11</accession>
<evidence type="ECO:0000313" key="1">
    <source>
        <dbReference type="EMBL" id="KKK58088.1"/>
    </source>
</evidence>